<evidence type="ECO:0000259" key="1">
    <source>
        <dbReference type="PROSITE" id="PS51186"/>
    </source>
</evidence>
<dbReference type="InterPro" id="IPR000182">
    <property type="entry name" value="GNAT_dom"/>
</dbReference>
<dbReference type="GO" id="GO:0005737">
    <property type="term" value="C:cytoplasm"/>
    <property type="evidence" value="ECO:0007669"/>
    <property type="project" value="TreeGrafter"/>
</dbReference>
<dbReference type="AlphaFoldDB" id="A0A3D9RV68"/>
<dbReference type="GO" id="GO:0008999">
    <property type="term" value="F:protein-N-terminal-alanine acetyltransferase activity"/>
    <property type="evidence" value="ECO:0007669"/>
    <property type="project" value="TreeGrafter"/>
</dbReference>
<accession>A0A3D9RV68</accession>
<organism evidence="2 3">
    <name type="scientific">Paenibacillus taihuensis</name>
    <dbReference type="NCBI Taxonomy" id="1156355"/>
    <lineage>
        <taxon>Bacteria</taxon>
        <taxon>Bacillati</taxon>
        <taxon>Bacillota</taxon>
        <taxon>Bacilli</taxon>
        <taxon>Bacillales</taxon>
        <taxon>Paenibacillaceae</taxon>
        <taxon>Paenibacillus</taxon>
    </lineage>
</organism>
<dbReference type="Gene3D" id="3.40.630.30">
    <property type="match status" value="1"/>
</dbReference>
<dbReference type="OrthoDB" id="9785602at2"/>
<reference evidence="2 3" key="1">
    <citation type="submission" date="2018-08" db="EMBL/GenBank/DDBJ databases">
        <title>Genomic Encyclopedia of Type Strains, Phase III (KMG-III): the genomes of soil and plant-associated and newly described type strains.</title>
        <authorList>
            <person name="Whitman W."/>
        </authorList>
    </citation>
    <scope>NUCLEOTIDE SEQUENCE [LARGE SCALE GENOMIC DNA]</scope>
    <source>
        <strain evidence="2 3">CGMCC 1.10966</strain>
    </source>
</reference>
<evidence type="ECO:0000313" key="2">
    <source>
        <dbReference type="EMBL" id="REE83880.1"/>
    </source>
</evidence>
<proteinExistence type="predicted"/>
<dbReference type="PANTHER" id="PTHR43792:SF9">
    <property type="entry name" value="RIBOSOMAL-PROTEIN-ALANINE ACETYLTRANSFERASE"/>
    <property type="match status" value="1"/>
</dbReference>
<protein>
    <submittedName>
        <fullName evidence="2">Ribosomal-protein-alanine N-acetyltransferase</fullName>
    </submittedName>
</protein>
<dbReference type="InterPro" id="IPR051531">
    <property type="entry name" value="N-acetyltransferase"/>
</dbReference>
<dbReference type="PANTHER" id="PTHR43792">
    <property type="entry name" value="GNAT FAMILY, PUTATIVE (AFU_ORTHOLOGUE AFUA_3G00765)-RELATED-RELATED"/>
    <property type="match status" value="1"/>
</dbReference>
<dbReference type="RefSeq" id="WP_116189803.1">
    <property type="nucleotide sequence ID" value="NZ_QTTN01000016.1"/>
</dbReference>
<keyword evidence="2" id="KW-0808">Transferase</keyword>
<dbReference type="Proteomes" id="UP000256304">
    <property type="component" value="Unassembled WGS sequence"/>
</dbReference>
<sequence>MNRTNFIFPELETDRLRLAVLTLDDAAAVFEHFSDENVTRFMDIEPCRTIEEANEVIQFHIDDTGTRWGIFNKADGQLIGTCGFHCWVQGEKSRAEIGFDLAVAHWGRGFMREALQPVLAFGFNRMGLDLIEATVEQGNERSIGLLKRFQFEREIELRDGLIYYCLHREGWR</sequence>
<keyword evidence="3" id="KW-1185">Reference proteome</keyword>
<comment type="caution">
    <text evidence="2">The sequence shown here is derived from an EMBL/GenBank/DDBJ whole genome shotgun (WGS) entry which is preliminary data.</text>
</comment>
<feature type="domain" description="N-acetyltransferase" evidence="1">
    <location>
        <begin position="16"/>
        <end position="169"/>
    </location>
</feature>
<dbReference type="Pfam" id="PF13302">
    <property type="entry name" value="Acetyltransf_3"/>
    <property type="match status" value="1"/>
</dbReference>
<evidence type="ECO:0000313" key="3">
    <source>
        <dbReference type="Proteomes" id="UP000256304"/>
    </source>
</evidence>
<gene>
    <name evidence="2" type="ORF">A8990_11659</name>
</gene>
<dbReference type="EMBL" id="QTTN01000016">
    <property type="protein sequence ID" value="REE83880.1"/>
    <property type="molecule type" value="Genomic_DNA"/>
</dbReference>
<dbReference type="SUPFAM" id="SSF55729">
    <property type="entry name" value="Acyl-CoA N-acyltransferases (Nat)"/>
    <property type="match status" value="1"/>
</dbReference>
<name>A0A3D9RV68_9BACL</name>
<dbReference type="PROSITE" id="PS51186">
    <property type="entry name" value="GNAT"/>
    <property type="match status" value="1"/>
</dbReference>
<dbReference type="InterPro" id="IPR016181">
    <property type="entry name" value="Acyl_CoA_acyltransferase"/>
</dbReference>